<proteinExistence type="predicted"/>
<dbReference type="InterPro" id="IPR051012">
    <property type="entry name" value="CellSynth/LPSAsmb/PSIAsmb"/>
</dbReference>
<feature type="repeat" description="TPR" evidence="3">
    <location>
        <begin position="301"/>
        <end position="334"/>
    </location>
</feature>
<dbReference type="SMART" id="SM00386">
    <property type="entry name" value="HAT"/>
    <property type="match status" value="4"/>
</dbReference>
<reference evidence="4" key="1">
    <citation type="submission" date="2024-05" db="EMBL/GenBank/DDBJ databases">
        <title>Planctomycetes of the genus Singulisphaera possess chitinolytic capabilities.</title>
        <authorList>
            <person name="Ivanova A."/>
        </authorList>
    </citation>
    <scope>NUCLEOTIDE SEQUENCE</scope>
    <source>
        <strain evidence="4">Ch08T</strain>
    </source>
</reference>
<dbReference type="Pfam" id="PF13432">
    <property type="entry name" value="TPR_16"/>
    <property type="match status" value="5"/>
</dbReference>
<dbReference type="SUPFAM" id="SSF48452">
    <property type="entry name" value="TPR-like"/>
    <property type="match status" value="5"/>
</dbReference>
<keyword evidence="2 3" id="KW-0802">TPR repeat</keyword>
<dbReference type="RefSeq" id="WP_406695911.1">
    <property type="nucleotide sequence ID" value="NZ_CP155447.1"/>
</dbReference>
<dbReference type="InterPro" id="IPR019734">
    <property type="entry name" value="TPR_rpt"/>
</dbReference>
<dbReference type="PROSITE" id="PS50005">
    <property type="entry name" value="TPR"/>
    <property type="match status" value="2"/>
</dbReference>
<dbReference type="Gene3D" id="1.25.40.10">
    <property type="entry name" value="Tetratricopeptide repeat domain"/>
    <property type="match status" value="8"/>
</dbReference>
<name>A0AAU7CDV8_9BACT</name>
<dbReference type="PANTHER" id="PTHR45586:SF1">
    <property type="entry name" value="LIPOPOLYSACCHARIDE ASSEMBLY PROTEIN B"/>
    <property type="match status" value="1"/>
</dbReference>
<evidence type="ECO:0000256" key="3">
    <source>
        <dbReference type="PROSITE-ProRule" id="PRU00339"/>
    </source>
</evidence>
<organism evidence="4">
    <name type="scientific">Singulisphaera sp. Ch08</name>
    <dbReference type="NCBI Taxonomy" id="3120278"/>
    <lineage>
        <taxon>Bacteria</taxon>
        <taxon>Pseudomonadati</taxon>
        <taxon>Planctomycetota</taxon>
        <taxon>Planctomycetia</taxon>
        <taxon>Isosphaerales</taxon>
        <taxon>Isosphaeraceae</taxon>
        <taxon>Singulisphaera</taxon>
    </lineage>
</organism>
<dbReference type="InterPro" id="IPR011990">
    <property type="entry name" value="TPR-like_helical_dom_sf"/>
</dbReference>
<dbReference type="GO" id="GO:0006396">
    <property type="term" value="P:RNA processing"/>
    <property type="evidence" value="ECO:0007669"/>
    <property type="project" value="InterPro"/>
</dbReference>
<evidence type="ECO:0000256" key="1">
    <source>
        <dbReference type="ARBA" id="ARBA00022737"/>
    </source>
</evidence>
<evidence type="ECO:0000256" key="2">
    <source>
        <dbReference type="ARBA" id="ARBA00022803"/>
    </source>
</evidence>
<sequence length="1441" mass="160125">MKRRINLKFLLGMVIGCALLGGGTHLVHGFLEQRNVGGLLKQADRAERNGDRAGTEKYLGRYLAFRPNDGEALARYGLTLADGATSGRVQLQALQVLERALAHTSNRDKIRRRIAVLAMSPEVGKFKEAKEHLVTLLLKPSPGSGTEPEEGLRLEALLLEFGRQDLQKGPSPALEQLLGRPEAEMMDLLGRCLEEQARTGRRDEADNCYRKASACYRLALAQAPDRIDVYVRLAALLRGPIGEPAQADRVMDAGEIVDGLVAKNSHSYRAYLARAQYRREFGLPGSAEDVARSQQLAPEEADVIVAAGEITREKGQFEEARKLLGKGMELYPQDVRMYQGIAEIETQAGRPDEAVVILRRGDKALPDQKNLQWNLADRLINAGKPEAKTVIARLRKQAEIFQPAVDYLEARLLLNEGEWAEALRRLEKARALMANVPDLKSLTAQADLLLARCYEQLGNPEQQLAASRRALTLEPRLVRAHLSQASALLTLGRADEALEEFRKVAPEAPEARIEVARLLLARNLRLPEGQRRWSEVDKALGEAEHAVADLAEVTLLRAEALAARGQFDQARERLQQARKSQPNRVELWVALAKLAGRQGKPEALLTALDEAEKQLGDRVELRLARANYWGQRGGEGAREALEPLAANLDRFSELDRVRVEDGLADAFAQLGDVRRAEQLWTDVAERRPNDPRAAIRLFGLALQVGDQADHATLARAVERLRHIEGEDGVLWRVGEATLLIRQARQGDLKRLDQARLLLAEAAKRRPEWSQVPLLEAAIAEQEGSPERAIEAFMRAIDRGARQALVIRRTVELLNDQRRFAEADRVIQKLLDQGPAVGILGQLAAEKALRHRDRTKSLELASRAVSPQSRDYRDHLWLGQTYWSAGEKAKAEAALRRALELGESVPETWIAWVEYLSRTGQKAKAEAAIPQAQRKLPPDRAPLALALCYTATGQLDRAEELYQTTLAARPNDPATLRVVADFYLRTGQQAKADPYLKKLLDARIRAPESLVTWARRKRAFGLMLQGGYRQIQEGLALIERNLQGRDDVEDQRAKALLLAKKPGGLRLAIRTLEDLERRQPSTPDETFVLAQLCESSGDWARARSLMLSLLSADGENPLYLASFTRSLLRHSQHDDAQTWLDRLAKVMPDHPQVIELKARLFVARNQGNDAVTLIKAYVKDKEEYLTLFAALLEELSQPSAAESLFRDAVKRSRKPETTLVLAEYLARSGRVSEALDLCDRAWTTCDPEAVGHSSLRAVYAAKASHDQIRRVGGRLEAAVRTNPDSIGLQFDLANLYSYQGNYRDAVSLYRRISERNKVNDGPLNNLAWLLAVAEGKGAEALAVIGQAIALAGPTPELLDTRAVAHLVMDRNDLAIKDLEAAISVSPSPEMYLHLAQARFLAKDRAGADTAIREAKTSGLQVDTLHPLERKAYDQLLADLSRQ</sequence>
<feature type="repeat" description="TPR" evidence="3">
    <location>
        <begin position="938"/>
        <end position="971"/>
    </location>
</feature>
<dbReference type="SMART" id="SM00028">
    <property type="entry name" value="TPR"/>
    <property type="match status" value="12"/>
</dbReference>
<dbReference type="InterPro" id="IPR003107">
    <property type="entry name" value="HAT"/>
</dbReference>
<evidence type="ECO:0000313" key="4">
    <source>
        <dbReference type="EMBL" id="XBH03174.1"/>
    </source>
</evidence>
<gene>
    <name evidence="4" type="ORF">V5E97_33440</name>
</gene>
<accession>A0AAU7CDV8</accession>
<dbReference type="Pfam" id="PF13428">
    <property type="entry name" value="TPR_14"/>
    <property type="match status" value="1"/>
</dbReference>
<dbReference type="EMBL" id="CP155447">
    <property type="protein sequence ID" value="XBH03174.1"/>
    <property type="molecule type" value="Genomic_DNA"/>
</dbReference>
<dbReference type="Pfam" id="PF14559">
    <property type="entry name" value="TPR_19"/>
    <property type="match status" value="1"/>
</dbReference>
<keyword evidence="1" id="KW-0677">Repeat</keyword>
<dbReference type="PANTHER" id="PTHR45586">
    <property type="entry name" value="TPR REPEAT-CONTAINING PROTEIN PA4667"/>
    <property type="match status" value="1"/>
</dbReference>
<protein>
    <submittedName>
        <fullName evidence="4">Tetratricopeptide repeat protein</fullName>
    </submittedName>
</protein>